<dbReference type="InterPro" id="IPR002938">
    <property type="entry name" value="FAD-bd"/>
</dbReference>
<evidence type="ECO:0000313" key="8">
    <source>
        <dbReference type="EMBL" id="TRX96536.1"/>
    </source>
</evidence>
<comment type="similarity">
    <text evidence="3">Belongs to the paxM FAD-dependent monooxygenase family.</text>
</comment>
<comment type="pathway">
    <text evidence="2">Secondary metabolite biosynthesis.</text>
</comment>
<keyword evidence="9" id="KW-1185">Reference proteome</keyword>
<dbReference type="AlphaFoldDB" id="A0A553I8K4"/>
<dbReference type="PRINTS" id="PR00420">
    <property type="entry name" value="RNGMNOXGNASE"/>
</dbReference>
<comment type="caution">
    <text evidence="8">The sequence shown here is derived from an EMBL/GenBank/DDBJ whole genome shotgun (WGS) entry which is preliminary data.</text>
</comment>
<dbReference type="PANTHER" id="PTHR47356:SF2">
    <property type="entry name" value="FAD-BINDING DOMAIN-CONTAINING PROTEIN-RELATED"/>
    <property type="match status" value="1"/>
</dbReference>
<keyword evidence="6" id="KW-0560">Oxidoreductase</keyword>
<evidence type="ECO:0000256" key="5">
    <source>
        <dbReference type="ARBA" id="ARBA00022827"/>
    </source>
</evidence>
<dbReference type="InterPro" id="IPR036188">
    <property type="entry name" value="FAD/NAD-bd_sf"/>
</dbReference>
<name>A0A553I8K4_9PEZI</name>
<gene>
    <name evidence="8" type="ORF">FHL15_002808</name>
</gene>
<accession>A0A553I8K4</accession>
<dbReference type="OrthoDB" id="2431938at2759"/>
<dbReference type="Gene3D" id="3.50.50.60">
    <property type="entry name" value="FAD/NAD(P)-binding domain"/>
    <property type="match status" value="1"/>
</dbReference>
<dbReference type="STRING" id="2512241.A0A553I8K4"/>
<comment type="cofactor">
    <cofactor evidence="1">
        <name>FAD</name>
        <dbReference type="ChEBI" id="CHEBI:57692"/>
    </cofactor>
</comment>
<keyword evidence="5" id="KW-0274">FAD</keyword>
<dbReference type="Pfam" id="PF01494">
    <property type="entry name" value="FAD_binding_3"/>
    <property type="match status" value="1"/>
</dbReference>
<organism evidence="8 9">
    <name type="scientific">Xylaria flabelliformis</name>
    <dbReference type="NCBI Taxonomy" id="2512241"/>
    <lineage>
        <taxon>Eukaryota</taxon>
        <taxon>Fungi</taxon>
        <taxon>Dikarya</taxon>
        <taxon>Ascomycota</taxon>
        <taxon>Pezizomycotina</taxon>
        <taxon>Sordariomycetes</taxon>
        <taxon>Xylariomycetidae</taxon>
        <taxon>Xylariales</taxon>
        <taxon>Xylariaceae</taxon>
        <taxon>Xylaria</taxon>
    </lineage>
</organism>
<dbReference type="SUPFAM" id="SSF51905">
    <property type="entry name" value="FAD/NAD(P)-binding domain"/>
    <property type="match status" value="1"/>
</dbReference>
<proteinExistence type="inferred from homology"/>
<reference evidence="9" key="1">
    <citation type="submission" date="2019-06" db="EMBL/GenBank/DDBJ databases">
        <title>Draft genome sequence of the griseofulvin-producing fungus Xylaria cubensis strain G536.</title>
        <authorList>
            <person name="Mead M.E."/>
            <person name="Raja H.A."/>
            <person name="Steenwyk J.L."/>
            <person name="Knowles S.L."/>
            <person name="Oberlies N.H."/>
            <person name="Rokas A."/>
        </authorList>
    </citation>
    <scope>NUCLEOTIDE SEQUENCE [LARGE SCALE GENOMIC DNA]</scope>
    <source>
        <strain evidence="9">G536</strain>
    </source>
</reference>
<evidence type="ECO:0000256" key="1">
    <source>
        <dbReference type="ARBA" id="ARBA00001974"/>
    </source>
</evidence>
<evidence type="ECO:0000256" key="3">
    <source>
        <dbReference type="ARBA" id="ARBA00007992"/>
    </source>
</evidence>
<keyword evidence="4" id="KW-0285">Flavoprotein</keyword>
<dbReference type="PANTHER" id="PTHR47356">
    <property type="entry name" value="FAD-DEPENDENT MONOOXYGENASE ASQG-RELATED"/>
    <property type="match status" value="1"/>
</dbReference>
<dbReference type="Proteomes" id="UP000319160">
    <property type="component" value="Unassembled WGS sequence"/>
</dbReference>
<dbReference type="GO" id="GO:0071949">
    <property type="term" value="F:FAD binding"/>
    <property type="evidence" value="ECO:0007669"/>
    <property type="project" value="InterPro"/>
</dbReference>
<sequence length="759" mass="85552">MDAGPTRAPSDRRSANISQVKMKDQQNNLTSRAETVNIKDGPYRMEITNNFRINNQGAIPQPWPDNNAVMWAVCYSSVPVSWDKVVRDKSAGGDSKLTDEIRLDEAVSAFQSKYHGSEEDEEVDVEELAPLIEHAIQDELKYAIDLYRRDFPKETRPGLTTYLRSYPEVYNKDPVERNWREKIKARDLKTLLEVFSSIVRRIRQYALVIFRVIDSITKMETGELRKNIEIVLKQLSELTELAKLTSSTPKGVVASGPRSSSPLQVQKTPVRSLVIVLYTPGPKSLALAQIASVLGNTTMSLMTQTTTPDKRNRFDISIYPKQFQRLGATYLFRAIIIGGGPVGLAVANGLKRADLDFLIIERHPTIISESGAGIMLWPHNVRVFDQLGLLGACEGRYIPLHDKTSIHLDGTKIRTGAVFKFLSDNHGYPCMNFSRPLLVQTLLDGLSGNESRIRTGVGIDNIEMTKDGVRVRLSDGSIEEGSIIVGADGVHSPTRTAMQRLAKEAGNDIAKDEEPIVSNYQIMYGRAKYVPNAEIRTFYETHGTHRSSQISADDKRMHFGIYRKLPNPTTELKKEYSKEEVAEFVEAFSDVMVMPKLSFPELYENCEWTKLVNQHEGLMKHWYYGRIVLAGDSCAQMTAAAGMGVNNGIQSAIVLVNKLHEALSGNSNPDSETLEHVFEEYQNIRREESQRICDVAARMIRVNTWDSYMSWFLGDVVFPWMLPDDKLMAKVGNDLVRNMQKFDFIQTDLKSGKIPWVNE</sequence>
<evidence type="ECO:0000313" key="9">
    <source>
        <dbReference type="Proteomes" id="UP000319160"/>
    </source>
</evidence>
<protein>
    <recommendedName>
        <fullName evidence="7">FAD-binding domain-containing protein</fullName>
    </recommendedName>
</protein>
<dbReference type="GO" id="GO:0004497">
    <property type="term" value="F:monooxygenase activity"/>
    <property type="evidence" value="ECO:0007669"/>
    <property type="project" value="InterPro"/>
</dbReference>
<feature type="domain" description="FAD-binding" evidence="7">
    <location>
        <begin position="334"/>
        <end position="670"/>
    </location>
</feature>
<evidence type="ECO:0000256" key="4">
    <source>
        <dbReference type="ARBA" id="ARBA00022630"/>
    </source>
</evidence>
<dbReference type="EMBL" id="VFLP01000011">
    <property type="protein sequence ID" value="TRX96536.1"/>
    <property type="molecule type" value="Genomic_DNA"/>
</dbReference>
<evidence type="ECO:0000256" key="2">
    <source>
        <dbReference type="ARBA" id="ARBA00005179"/>
    </source>
</evidence>
<evidence type="ECO:0000256" key="6">
    <source>
        <dbReference type="ARBA" id="ARBA00023002"/>
    </source>
</evidence>
<evidence type="ECO:0000259" key="7">
    <source>
        <dbReference type="Pfam" id="PF01494"/>
    </source>
</evidence>
<dbReference type="InterPro" id="IPR050562">
    <property type="entry name" value="FAD_mOase_fung"/>
</dbReference>